<dbReference type="GO" id="GO:0008168">
    <property type="term" value="F:methyltransferase activity"/>
    <property type="evidence" value="ECO:0007669"/>
    <property type="project" value="UniProtKB-KW"/>
</dbReference>
<evidence type="ECO:0000256" key="2">
    <source>
        <dbReference type="ARBA" id="ARBA00022679"/>
    </source>
</evidence>
<evidence type="ECO:0000256" key="1">
    <source>
        <dbReference type="ARBA" id="ARBA00022603"/>
    </source>
</evidence>
<proteinExistence type="predicted"/>
<gene>
    <name evidence="5" type="ORF">ISP17_08205</name>
</gene>
<dbReference type="SUPFAM" id="SSF53335">
    <property type="entry name" value="S-adenosyl-L-methionine-dependent methyltransferases"/>
    <property type="match status" value="1"/>
</dbReference>
<keyword evidence="3" id="KW-0949">S-adenosyl-L-methionine</keyword>
<keyword evidence="2" id="KW-0808">Transferase</keyword>
<dbReference type="Proteomes" id="UP001620460">
    <property type="component" value="Unassembled WGS sequence"/>
</dbReference>
<dbReference type="EMBL" id="JADIKM010000002">
    <property type="protein sequence ID" value="MFK2903944.1"/>
    <property type="molecule type" value="Genomic_DNA"/>
</dbReference>
<dbReference type="Gene3D" id="3.40.50.150">
    <property type="entry name" value="Vaccinia Virus protein VP39"/>
    <property type="match status" value="1"/>
</dbReference>
<evidence type="ECO:0000256" key="3">
    <source>
        <dbReference type="ARBA" id="ARBA00022691"/>
    </source>
</evidence>
<dbReference type="PANTHER" id="PTHR13610">
    <property type="entry name" value="METHYLTRANSFERASE DOMAIN-CONTAINING PROTEIN"/>
    <property type="match status" value="1"/>
</dbReference>
<protein>
    <submittedName>
        <fullName evidence="5">Class I SAM-dependent methyltransferase</fullName>
    </submittedName>
</protein>
<dbReference type="CDD" id="cd02440">
    <property type="entry name" value="AdoMet_MTases"/>
    <property type="match status" value="1"/>
</dbReference>
<dbReference type="Pfam" id="PF13847">
    <property type="entry name" value="Methyltransf_31"/>
    <property type="match status" value="1"/>
</dbReference>
<dbReference type="InterPro" id="IPR029063">
    <property type="entry name" value="SAM-dependent_MTases_sf"/>
</dbReference>
<dbReference type="InterPro" id="IPR025714">
    <property type="entry name" value="Methyltranfer_dom"/>
</dbReference>
<evidence type="ECO:0000313" key="5">
    <source>
        <dbReference type="EMBL" id="MFK2903944.1"/>
    </source>
</evidence>
<organism evidence="5 6">
    <name type="scientific">Dyella ginsengisoli</name>
    <dbReference type="NCBI Taxonomy" id="363848"/>
    <lineage>
        <taxon>Bacteria</taxon>
        <taxon>Pseudomonadati</taxon>
        <taxon>Pseudomonadota</taxon>
        <taxon>Gammaproteobacteria</taxon>
        <taxon>Lysobacterales</taxon>
        <taxon>Rhodanobacteraceae</taxon>
        <taxon>Dyella</taxon>
    </lineage>
</organism>
<dbReference type="InterPro" id="IPR026170">
    <property type="entry name" value="FAM173A/B"/>
</dbReference>
<keyword evidence="1 5" id="KW-0489">Methyltransferase</keyword>
<evidence type="ECO:0000259" key="4">
    <source>
        <dbReference type="Pfam" id="PF13847"/>
    </source>
</evidence>
<accession>A0ABW8JSH1</accession>
<keyword evidence="6" id="KW-1185">Reference proteome</keyword>
<name>A0ABW8JSH1_9GAMM</name>
<sequence>MTAPSTRLDVLERDASLREPGRLRERSDALDWLDTCLALGVSAAGDDAVLRQRIEALAAELQAVDDALSAQIRQAIRRGEGAQALRAWMAAAASGPDADDSSDRYDHLDNLISGVLAIRESPGPITPLDQGMVFYQPTPARHIFDALTRLALDEHDVLVDLGSGMGHVPLLAAICSPARCIGVEWQEAYVASARRCAQELGLVRAAFVQGDARQADLSSGTVFYLYTPFDGDMLHVMLDRVAAEARSRPIRLCTLGPCTERVARESWLRPVGACRPDRPAIFHGR</sequence>
<evidence type="ECO:0000313" key="6">
    <source>
        <dbReference type="Proteomes" id="UP001620460"/>
    </source>
</evidence>
<reference evidence="5 6" key="1">
    <citation type="submission" date="2020-10" db="EMBL/GenBank/DDBJ databases">
        <title>Phylogeny of dyella-like bacteria.</title>
        <authorList>
            <person name="Fu J."/>
        </authorList>
    </citation>
    <scope>NUCLEOTIDE SEQUENCE [LARGE SCALE GENOMIC DNA]</scope>
    <source>
        <strain evidence="5 6">Gsoil3046</strain>
    </source>
</reference>
<feature type="domain" description="Methyltransferase" evidence="4">
    <location>
        <begin position="153"/>
        <end position="216"/>
    </location>
</feature>
<comment type="caution">
    <text evidence="5">The sequence shown here is derived from an EMBL/GenBank/DDBJ whole genome shotgun (WGS) entry which is preliminary data.</text>
</comment>
<dbReference type="RefSeq" id="WP_404631955.1">
    <property type="nucleotide sequence ID" value="NZ_JADIKM010000002.1"/>
</dbReference>
<dbReference type="GO" id="GO:0032259">
    <property type="term" value="P:methylation"/>
    <property type="evidence" value="ECO:0007669"/>
    <property type="project" value="UniProtKB-KW"/>
</dbReference>
<dbReference type="PANTHER" id="PTHR13610:SF11">
    <property type="entry name" value="METHYLTRANSFERASE DOMAIN-CONTAINING PROTEIN"/>
    <property type="match status" value="1"/>
</dbReference>